<dbReference type="AlphaFoldDB" id="A0AAW7ZEG0"/>
<evidence type="ECO:0000313" key="2">
    <source>
        <dbReference type="Proteomes" id="UP001172911"/>
    </source>
</evidence>
<keyword evidence="2" id="KW-1185">Reference proteome</keyword>
<organism evidence="1 2">
    <name type="scientific">Desulforamulus aquiferis</name>
    <dbReference type="NCBI Taxonomy" id="1397668"/>
    <lineage>
        <taxon>Bacteria</taxon>
        <taxon>Bacillati</taxon>
        <taxon>Bacillota</taxon>
        <taxon>Clostridia</taxon>
        <taxon>Eubacteriales</taxon>
        <taxon>Peptococcaceae</taxon>
        <taxon>Desulforamulus</taxon>
    </lineage>
</organism>
<dbReference type="Pfam" id="PF11155">
    <property type="entry name" value="DUF2935"/>
    <property type="match status" value="2"/>
</dbReference>
<protein>
    <submittedName>
        <fullName evidence="1">DUF2935 domain-containing protein</fullName>
    </submittedName>
</protein>
<dbReference type="RefSeq" id="WP_304542997.1">
    <property type="nucleotide sequence ID" value="NZ_JARPTC010000015.1"/>
</dbReference>
<reference evidence="1" key="1">
    <citation type="journal article" date="2023" name="J. Hazard. Mater.">
        <title>Anaerobic biodegradation of pyrene and benzo[a]pyrene by a new sulfate-reducing Desulforamulus aquiferis strain DSA.</title>
        <authorList>
            <person name="Zhang Z."/>
            <person name="Sun J."/>
            <person name="Gong X."/>
            <person name="Wang C."/>
            <person name="Wang H."/>
        </authorList>
    </citation>
    <scope>NUCLEOTIDE SEQUENCE</scope>
    <source>
        <strain evidence="1">DSA</strain>
    </source>
</reference>
<dbReference type="EMBL" id="JARPTC010000015">
    <property type="protein sequence ID" value="MDO7787660.1"/>
    <property type="molecule type" value="Genomic_DNA"/>
</dbReference>
<gene>
    <name evidence="1" type="ORF">P6N53_10570</name>
</gene>
<dbReference type="Gene3D" id="1.20.1260.120">
    <property type="entry name" value="Protein of unknown function DUF2935"/>
    <property type="match status" value="1"/>
</dbReference>
<proteinExistence type="predicted"/>
<dbReference type="Proteomes" id="UP001172911">
    <property type="component" value="Unassembled WGS sequence"/>
</dbReference>
<dbReference type="InterPro" id="IPR021328">
    <property type="entry name" value="CotB-like"/>
</dbReference>
<name>A0AAW7ZEG0_9FIRM</name>
<sequence>MTNFEQVALFEQRFWLQIMGDHVRFIFDTLAPSETEEIRKAQYFITTFDQLLHQARQPLGSQQIIALSQQAQQQTQELRVFKLDLIRQHLVGDIVIGLPPTFINHMVNELDEYLRVLGFLVAGQIPPIQHPVQLHLTWLLDAAGHASAIAGDVDMVEKKVMEDSLVFTEHFEQFYIKATEMAGYMRTGLKEFPALSRFNRQVELEILLFMGFLREIETLEISNQLLSTLTPLMPDHMFREECYYLTKLALASEVKQPACDPTKPRTEQ</sequence>
<comment type="caution">
    <text evidence="1">The sequence shown here is derived from an EMBL/GenBank/DDBJ whole genome shotgun (WGS) entry which is preliminary data.</text>
</comment>
<reference evidence="1" key="2">
    <citation type="submission" date="2023-03" db="EMBL/GenBank/DDBJ databases">
        <authorList>
            <person name="Zhang Z."/>
        </authorList>
    </citation>
    <scope>NUCLEOTIDE SEQUENCE</scope>
    <source>
        <strain evidence="1">DSA</strain>
    </source>
</reference>
<evidence type="ECO:0000313" key="1">
    <source>
        <dbReference type="EMBL" id="MDO7787660.1"/>
    </source>
</evidence>
<dbReference type="SUPFAM" id="SSF158430">
    <property type="entry name" value="Bacillus cereus metalloprotein-like"/>
    <property type="match status" value="2"/>
</dbReference>
<accession>A0AAW7ZEG0</accession>